<dbReference type="WBParaSite" id="TMUE_1000005078.1">
    <property type="protein sequence ID" value="TMUE_1000005078.1"/>
    <property type="gene ID" value="WBGene00299199"/>
</dbReference>
<organism evidence="1 2">
    <name type="scientific">Trichuris muris</name>
    <name type="common">Mouse whipworm</name>
    <dbReference type="NCBI Taxonomy" id="70415"/>
    <lineage>
        <taxon>Eukaryota</taxon>
        <taxon>Metazoa</taxon>
        <taxon>Ecdysozoa</taxon>
        <taxon>Nematoda</taxon>
        <taxon>Enoplea</taxon>
        <taxon>Dorylaimia</taxon>
        <taxon>Trichinellida</taxon>
        <taxon>Trichuridae</taxon>
        <taxon>Trichuris</taxon>
    </lineage>
</organism>
<accession>A0A5S6QCX9</accession>
<evidence type="ECO:0000313" key="1">
    <source>
        <dbReference type="Proteomes" id="UP000046395"/>
    </source>
</evidence>
<dbReference type="Proteomes" id="UP000046395">
    <property type="component" value="Unassembled WGS sequence"/>
</dbReference>
<protein>
    <submittedName>
        <fullName evidence="2">Uncharacterized protein</fullName>
    </submittedName>
</protein>
<dbReference type="AlphaFoldDB" id="A0A5S6QCX9"/>
<proteinExistence type="predicted"/>
<name>A0A5S6QCX9_TRIMR</name>
<reference evidence="2" key="1">
    <citation type="submission" date="2019-12" db="UniProtKB">
        <authorList>
            <consortium name="WormBaseParasite"/>
        </authorList>
    </citation>
    <scope>IDENTIFICATION</scope>
</reference>
<keyword evidence="1" id="KW-1185">Reference proteome</keyword>
<evidence type="ECO:0000313" key="2">
    <source>
        <dbReference type="WBParaSite" id="TMUE_1000005078.1"/>
    </source>
</evidence>
<sequence length="179" mass="19851">MGAVLNLGHSRRGEATKWPNAAGDAHRVEGRHCAATADQICRANSNNCNSASICREFSERKKRFAKLLNSKLASFGGKATLTANMGVRDPACRSIQPKSYAEVPRSLVKRRCRIARLAENISRRPRKCSSQFTDYSTRAQRSTATRWRLKNPRKSSTPVARGSQFGRKLTNNAYALPAN</sequence>